<evidence type="ECO:0000313" key="6">
    <source>
        <dbReference type="EMBL" id="MBU9726011.1"/>
    </source>
</evidence>
<keyword evidence="7" id="KW-1185">Reference proteome</keyword>
<evidence type="ECO:0000256" key="4">
    <source>
        <dbReference type="ARBA" id="ARBA00023239"/>
    </source>
</evidence>
<evidence type="ECO:0000313" key="7">
    <source>
        <dbReference type="Proteomes" id="UP001314681"/>
    </source>
</evidence>
<comment type="subunit">
    <text evidence="3">Homotrimer.</text>
</comment>
<dbReference type="EMBL" id="JAHQCX010000004">
    <property type="protein sequence ID" value="MBU9726011.1"/>
    <property type="molecule type" value="Genomic_DNA"/>
</dbReference>
<dbReference type="EC" id="4.1.3.16" evidence="6"/>
<gene>
    <name evidence="6" type="primary">eda</name>
    <name evidence="6" type="ORF">KTH90_08285</name>
</gene>
<dbReference type="RefSeq" id="WP_158350186.1">
    <property type="nucleotide sequence ID" value="NZ_JAHQCX010000004.1"/>
</dbReference>
<dbReference type="NCBIfam" id="TIGR01182">
    <property type="entry name" value="eda"/>
    <property type="match status" value="1"/>
</dbReference>
<dbReference type="CDD" id="cd00452">
    <property type="entry name" value="KDPG_aldolase"/>
    <property type="match status" value="1"/>
</dbReference>
<keyword evidence="5" id="KW-0119">Carbohydrate metabolism</keyword>
<comment type="caution">
    <text evidence="6">The sequence shown here is derived from an EMBL/GenBank/DDBJ whole genome shotgun (WGS) entry which is preliminary data.</text>
</comment>
<dbReference type="GO" id="GO:0008700">
    <property type="term" value="F:(R,S)-4-hydroxy-2-oxoglutarate aldolase activity"/>
    <property type="evidence" value="ECO:0007669"/>
    <property type="project" value="UniProtKB-EC"/>
</dbReference>
<protein>
    <submittedName>
        <fullName evidence="6">Bifunctional 4-hydroxy-2-oxoglutarate aldolase/2-dehydro-3-deoxy-phosphogluconate aldolase</fullName>
        <ecNumber evidence="6">4.1.2.14</ecNumber>
        <ecNumber evidence="6">4.1.3.16</ecNumber>
    </submittedName>
</protein>
<dbReference type="Proteomes" id="UP001314681">
    <property type="component" value="Unassembled WGS sequence"/>
</dbReference>
<dbReference type="PANTHER" id="PTHR30246:SF1">
    <property type="entry name" value="2-DEHYDRO-3-DEOXY-6-PHOSPHOGALACTONATE ALDOLASE-RELATED"/>
    <property type="match status" value="1"/>
</dbReference>
<dbReference type="Gene3D" id="3.20.20.70">
    <property type="entry name" value="Aldolase class I"/>
    <property type="match status" value="1"/>
</dbReference>
<dbReference type="PANTHER" id="PTHR30246">
    <property type="entry name" value="2-KETO-3-DEOXY-6-PHOSPHOGLUCONATE ALDOLASE"/>
    <property type="match status" value="1"/>
</dbReference>
<keyword evidence="4 6" id="KW-0456">Lyase</keyword>
<dbReference type="NCBIfam" id="NF004325">
    <property type="entry name" value="PRK05718.1"/>
    <property type="match status" value="1"/>
</dbReference>
<comment type="similarity">
    <text evidence="2">Belongs to the KHG/KDPG aldolase family.</text>
</comment>
<accession>A0ABS6K6D5</accession>
<name>A0ABS6K6D5_9FIRM</name>
<proteinExistence type="inferred from homology"/>
<evidence type="ECO:0000256" key="5">
    <source>
        <dbReference type="ARBA" id="ARBA00023277"/>
    </source>
</evidence>
<dbReference type="EC" id="4.1.2.14" evidence="6"/>
<evidence type="ECO:0000256" key="2">
    <source>
        <dbReference type="ARBA" id="ARBA00006906"/>
    </source>
</evidence>
<dbReference type="Pfam" id="PF01081">
    <property type="entry name" value="Aldolase"/>
    <property type="match status" value="1"/>
</dbReference>
<dbReference type="SUPFAM" id="SSF51569">
    <property type="entry name" value="Aldolase"/>
    <property type="match status" value="1"/>
</dbReference>
<dbReference type="InterPro" id="IPR000887">
    <property type="entry name" value="Aldlse_KDPG_KHG"/>
</dbReference>
<reference evidence="6 7" key="1">
    <citation type="submission" date="2021-06" db="EMBL/GenBank/DDBJ databases">
        <title>Description of novel taxa of the family Lachnospiraceae.</title>
        <authorList>
            <person name="Chaplin A.V."/>
            <person name="Sokolova S.R."/>
            <person name="Pikina A.P."/>
            <person name="Korzhanova M."/>
            <person name="Belova V."/>
            <person name="Korostin D."/>
            <person name="Efimov B.A."/>
        </authorList>
    </citation>
    <scope>NUCLEOTIDE SEQUENCE [LARGE SCALE GENOMIC DNA]</scope>
    <source>
        <strain evidence="6 7">ASD4241</strain>
    </source>
</reference>
<sequence length="320" mass="35117">MKDKAAEKIYLNGITPVIVLDSSEHAVPLASALMRSGIRVAEITYRTAAARDSIKEIRRALPDMLVGAGTITSIDMAKDAINAGAQFIISPGLDAELVEYCSREKILVIPGVATPSEAQQAVKLGLTLVKVYPAEILGGTAFIKALSAVYNTLRFMPTGGINADNLMEYLDVPSVASCGGSWLCPLKLIEEGKFDEIEQIAKAAVLKMHDFKLLHVGMNSGNQEEAREKAELLSEMFELPMIDSSASYFAGTMFEILKNPLYGERGHIAVETNYIDRAIAYFENRGYTFRDKPKDDLKKLIAIYFQEEIGGFAIHLRSRS</sequence>
<organism evidence="6 7">
    <name type="scientific">Diplocloster modestus</name>
    <dbReference type="NCBI Taxonomy" id="2850322"/>
    <lineage>
        <taxon>Bacteria</taxon>
        <taxon>Bacillati</taxon>
        <taxon>Bacillota</taxon>
        <taxon>Clostridia</taxon>
        <taxon>Lachnospirales</taxon>
        <taxon>Lachnospiraceae</taxon>
        <taxon>Diplocloster</taxon>
    </lineage>
</organism>
<evidence type="ECO:0000256" key="1">
    <source>
        <dbReference type="ARBA" id="ARBA00004761"/>
    </source>
</evidence>
<dbReference type="GO" id="GO:0008675">
    <property type="term" value="F:2-dehydro-3-deoxy-phosphogluconate aldolase activity"/>
    <property type="evidence" value="ECO:0007669"/>
    <property type="project" value="UniProtKB-EC"/>
</dbReference>
<comment type="pathway">
    <text evidence="1">Carbohydrate acid metabolism.</text>
</comment>
<dbReference type="InterPro" id="IPR013785">
    <property type="entry name" value="Aldolase_TIM"/>
</dbReference>
<evidence type="ECO:0000256" key="3">
    <source>
        <dbReference type="ARBA" id="ARBA00011233"/>
    </source>
</evidence>